<dbReference type="EMBL" id="JACAZI010000002">
    <property type="protein sequence ID" value="KAF7369472.1"/>
    <property type="molecule type" value="Genomic_DNA"/>
</dbReference>
<gene>
    <name evidence="1" type="ORF">MVEN_00276900</name>
</gene>
<organism evidence="1 2">
    <name type="scientific">Mycena venus</name>
    <dbReference type="NCBI Taxonomy" id="2733690"/>
    <lineage>
        <taxon>Eukaryota</taxon>
        <taxon>Fungi</taxon>
        <taxon>Dikarya</taxon>
        <taxon>Basidiomycota</taxon>
        <taxon>Agaricomycotina</taxon>
        <taxon>Agaricomycetes</taxon>
        <taxon>Agaricomycetidae</taxon>
        <taxon>Agaricales</taxon>
        <taxon>Marasmiineae</taxon>
        <taxon>Mycenaceae</taxon>
        <taxon>Mycena</taxon>
    </lineage>
</organism>
<reference evidence="1" key="1">
    <citation type="submission" date="2020-05" db="EMBL/GenBank/DDBJ databases">
        <title>Mycena genomes resolve the evolution of fungal bioluminescence.</title>
        <authorList>
            <person name="Tsai I.J."/>
        </authorList>
    </citation>
    <scope>NUCLEOTIDE SEQUENCE</scope>
    <source>
        <strain evidence="1">CCC161011</strain>
    </source>
</reference>
<name>A0A8H6Z2I3_9AGAR</name>
<sequence length="395" mass="44370">MVQLPQELIDAIMEKVNERDALHACCLAGRTFLAGSRSNLFRSMSLRWDPSSRTAPVFARVRSFFDEHPHLALYIRDLTVDIPKSQQDQVILKTVLLMLVNLERLAINGHAQHWDDLVPDLNSAILSLISLSSLQRLHLLRISSLPASVVLHAASTVRTLSLNRVIPQRLRDVSPNILPIIGLHNLILPWCLTTDTLTRVCDFLLAAQNLRRLTVDVHTSGYHRTLLVASSTNLQHIELDCGAFLIALDLPPLPALQSLTLILGKSIDADQRWSLPENLSSTITTLPMISPRLEALNLTIHIRTLGTEPLWNDPNPFPFFESPSYREQLPRLQNIHCSLGYSDPFVACAGAYFELAFQRFVAFLESKLPAAFDEGILTFARGVQRSRLNYFDNLP</sequence>
<accession>A0A8H6Z2I3</accession>
<comment type="caution">
    <text evidence="1">The sequence shown here is derived from an EMBL/GenBank/DDBJ whole genome shotgun (WGS) entry which is preliminary data.</text>
</comment>
<dbReference type="Proteomes" id="UP000620124">
    <property type="component" value="Unassembled WGS sequence"/>
</dbReference>
<protein>
    <submittedName>
        <fullName evidence="1">Uncharacterized protein</fullName>
    </submittedName>
</protein>
<evidence type="ECO:0000313" key="2">
    <source>
        <dbReference type="Proteomes" id="UP000620124"/>
    </source>
</evidence>
<dbReference type="AlphaFoldDB" id="A0A8H6Z2I3"/>
<proteinExistence type="predicted"/>
<dbReference type="OrthoDB" id="2745898at2759"/>
<evidence type="ECO:0000313" key="1">
    <source>
        <dbReference type="EMBL" id="KAF7369472.1"/>
    </source>
</evidence>
<keyword evidence="2" id="KW-1185">Reference proteome</keyword>